<feature type="region of interest" description="Disordered" evidence="3">
    <location>
        <begin position="46"/>
        <end position="129"/>
    </location>
</feature>
<evidence type="ECO:0000256" key="5">
    <source>
        <dbReference type="SAM" id="SignalP"/>
    </source>
</evidence>
<proteinExistence type="evidence at transcript level"/>
<gene>
    <name evidence="7" type="primary">msp8</name>
    <name evidence="8" type="ORF">POVCU2_0074510</name>
</gene>
<evidence type="ECO:0000259" key="6">
    <source>
        <dbReference type="SMART" id="SM00181"/>
    </source>
</evidence>
<keyword evidence="1" id="KW-0245">EGF-like domain</keyword>
<evidence type="ECO:0000256" key="4">
    <source>
        <dbReference type="SAM" id="Phobius"/>
    </source>
</evidence>
<feature type="compositionally biased region" description="Low complexity" evidence="3">
    <location>
        <begin position="59"/>
        <end position="90"/>
    </location>
</feature>
<feature type="domain" description="EGF-like" evidence="6">
    <location>
        <begin position="376"/>
        <end position="415"/>
    </location>
</feature>
<keyword evidence="5" id="KW-0732">Signal</keyword>
<keyword evidence="2" id="KW-1015">Disulfide bond</keyword>
<evidence type="ECO:0000256" key="3">
    <source>
        <dbReference type="SAM" id="MobiDB-lite"/>
    </source>
</evidence>
<dbReference type="InterPro" id="IPR024731">
    <property type="entry name" value="NELL2-like_EGF"/>
</dbReference>
<feature type="signal peptide" evidence="5">
    <location>
        <begin position="1"/>
        <end position="28"/>
    </location>
</feature>
<protein>
    <submittedName>
        <fullName evidence="7 8">Merozoite surface protein 8</fullName>
    </submittedName>
</protein>
<feature type="compositionally biased region" description="Basic and acidic residues" evidence="3">
    <location>
        <begin position="91"/>
        <end position="129"/>
    </location>
</feature>
<dbReference type="VEuPathDB" id="PlasmoDB:PocGH01_10040100"/>
<dbReference type="Gene3D" id="2.10.25.10">
    <property type="entry name" value="Laminin"/>
    <property type="match status" value="1"/>
</dbReference>
<feature type="transmembrane region" description="Helical" evidence="4">
    <location>
        <begin position="461"/>
        <end position="480"/>
    </location>
</feature>
<dbReference type="Pfam" id="PF12947">
    <property type="entry name" value="EGF_3"/>
    <property type="match status" value="1"/>
</dbReference>
<evidence type="ECO:0000256" key="1">
    <source>
        <dbReference type="ARBA" id="ARBA00022536"/>
    </source>
</evidence>
<keyword evidence="4" id="KW-1133">Transmembrane helix</keyword>
<dbReference type="EMBL" id="MK629721">
    <property type="protein sequence ID" value="QCC20248.1"/>
    <property type="molecule type" value="mRNA"/>
</dbReference>
<reference evidence="9" key="1">
    <citation type="submission" date="2016-05" db="EMBL/GenBank/DDBJ databases">
        <authorList>
            <person name="Naeem Raeece"/>
        </authorList>
    </citation>
    <scope>NUCLEOTIDE SEQUENCE [LARGE SCALE GENOMIC DNA]</scope>
</reference>
<name>A0A1A8WK26_PLAOA</name>
<feature type="chain" id="PRO_5044555169" evidence="5">
    <location>
        <begin position="29"/>
        <end position="481"/>
    </location>
</feature>
<dbReference type="Proteomes" id="UP000078560">
    <property type="component" value="Unassembled WGS sequence"/>
</dbReference>
<feature type="domain" description="EGF-like" evidence="6">
    <location>
        <begin position="421"/>
        <end position="458"/>
    </location>
</feature>
<keyword evidence="4" id="KW-0472">Membrane</keyword>
<organism evidence="8 9">
    <name type="scientific">Plasmodium ovale curtisi</name>
    <dbReference type="NCBI Taxonomy" id="864141"/>
    <lineage>
        <taxon>Eukaryota</taxon>
        <taxon>Sar</taxon>
        <taxon>Alveolata</taxon>
        <taxon>Apicomplexa</taxon>
        <taxon>Aconoidasida</taxon>
        <taxon>Haemosporida</taxon>
        <taxon>Plasmodiidae</taxon>
        <taxon>Plasmodium</taxon>
        <taxon>Plasmodium (Plasmodium)</taxon>
    </lineage>
</organism>
<accession>A0A1A8WK26</accession>
<dbReference type="SMART" id="SM00181">
    <property type="entry name" value="EGF"/>
    <property type="match status" value="2"/>
</dbReference>
<dbReference type="EMBL" id="FLQU01001296">
    <property type="protein sequence ID" value="SBS92495.1"/>
    <property type="molecule type" value="Genomic_DNA"/>
</dbReference>
<evidence type="ECO:0000313" key="9">
    <source>
        <dbReference type="Proteomes" id="UP000078560"/>
    </source>
</evidence>
<keyword evidence="4" id="KW-0812">Transmembrane</keyword>
<dbReference type="SUPFAM" id="SSF57196">
    <property type="entry name" value="EGF/Laminin"/>
    <property type="match status" value="2"/>
</dbReference>
<reference evidence="8" key="2">
    <citation type="submission" date="2016-05" db="EMBL/GenBank/DDBJ databases">
        <authorList>
            <person name="Lavstsen T."/>
            <person name="Jespersen J.S."/>
        </authorList>
    </citation>
    <scope>NUCLEOTIDE SEQUENCE [LARGE SCALE GENOMIC DNA]</scope>
</reference>
<evidence type="ECO:0000313" key="8">
    <source>
        <dbReference type="EMBL" id="SBS92495.1"/>
    </source>
</evidence>
<reference evidence="7" key="3">
    <citation type="journal article" date="2019" name="Parasit. Vectors">
        <title>Immunogenicity analysis of genetically conserved segments in Plasmodium ovale merozoite surface protein-8.</title>
        <authorList>
            <person name="Zhang X."/>
            <person name="Chu R."/>
            <person name="Xu S."/>
            <person name="Fu H."/>
            <person name="Tang J."/>
            <person name="Chen L."/>
            <person name="Shi X."/>
            <person name="Chen J."/>
            <person name="Li Y."/>
            <person name="Zhu G."/>
            <person name="Han E.T."/>
            <person name="Xuan Y."/>
            <person name="Cao J."/>
            <person name="Cheng Y."/>
        </authorList>
    </citation>
    <scope>NUCLEOTIDE SEQUENCE</scope>
</reference>
<evidence type="ECO:0000313" key="7">
    <source>
        <dbReference type="EMBL" id="QCC20248.1"/>
    </source>
</evidence>
<dbReference type="AlphaFoldDB" id="A0A1A8WK26"/>
<keyword evidence="8" id="KW-0477">Merozoite</keyword>
<evidence type="ECO:0000256" key="2">
    <source>
        <dbReference type="ARBA" id="ARBA00023157"/>
    </source>
</evidence>
<sequence>MVMIMKKNSLILIFLIFSLIYYKNTVEGNIDIANGNGIININNNDSNGGNGSDKKIPPMNTGGNNDNMNKNNNVGGNDNGNNVDDLTNNSLKDDSKDNDENKNKKENNDIESKGDDNDNKEDNNSEKNDESLKKILNIVDEMENIQELLDGDSNILDKYNIKLVDEEDGDSKKKKLIGEYDLKMIKKVLLFREKISRTCENNFMNVNLTLKKCFNKDDPKLSKSCEKIKRGLSKNNMSIEDFILGLLEDLFDKINDNFIQNDSFDLNDYLADFELINYLLLHESAELLKEIIHILDAINFKVESDALTKISNSAYSGMNINDKIKDDITNLLKMPSAKFFKIGIDKKTKMLIPVQAQHKGSSMKQFAYHFLDKNKVCEHTKCPLNSNCYVINSEETCRCLPGFSDVKIDNVMNCVRDDTMDCSNNNGGCDVNATCSLIDKKIVCECKENFEGDGIYCSNSILNSINCFIFLIIVMLCLYLL</sequence>
<dbReference type="InterPro" id="IPR000742">
    <property type="entry name" value="EGF"/>
</dbReference>